<feature type="transmembrane region" description="Helical" evidence="1">
    <location>
        <begin position="26"/>
        <end position="47"/>
    </location>
</feature>
<evidence type="ECO:0000313" key="3">
    <source>
        <dbReference type="EMBL" id="AEH56502.1"/>
    </source>
</evidence>
<reference evidence="4" key="1">
    <citation type="submission" date="2011-06" db="EMBL/GenBank/DDBJ databases">
        <title>Complete sequence of Streptococcus parasanguinis strain ATCC 15912.</title>
        <authorList>
            <person name="Muzny D."/>
            <person name="Qin X."/>
            <person name="Buhay C."/>
            <person name="Dugan-Rocha S."/>
            <person name="Ding Y."/>
            <person name="Chen G."/>
            <person name="Hawes A."/>
            <person name="Holder M."/>
            <person name="Jhangiani S."/>
            <person name="Johnson A."/>
            <person name="Khan Z."/>
            <person name="Li Z."/>
            <person name="Liu W."/>
            <person name="Liu X."/>
            <person name="Perez L."/>
            <person name="Shen H."/>
            <person name="Wang Q."/>
            <person name="Watt J."/>
            <person name="Xi L."/>
            <person name="Xin Y."/>
            <person name="Zhou J."/>
            <person name="Deng J."/>
            <person name="Jiang H."/>
            <person name="Liu Y."/>
            <person name="Qu J."/>
            <person name="Song X.-Z."/>
            <person name="Zhang L."/>
            <person name="Villasana D."/>
            <person name="Johnson A."/>
            <person name="Liu J."/>
            <person name="Liyanage D."/>
            <person name="Lorensuhewa L."/>
            <person name="Robinson T."/>
            <person name="Song A."/>
            <person name="Song B.-B."/>
            <person name="Dinh H."/>
            <person name="Thornton R."/>
            <person name="Coyle M."/>
            <person name="Francisco L."/>
            <person name="Jackson L."/>
            <person name="Javaid M."/>
            <person name="Korchina V."/>
            <person name="Kovar C."/>
            <person name="Mata R."/>
            <person name="Mathew T."/>
            <person name="Ngo R."/>
            <person name="Nguyen L."/>
            <person name="Nguyen N."/>
            <person name="Okwuonu G."/>
            <person name="Ongeri F."/>
            <person name="Pham C."/>
            <person name="Simmons D."/>
            <person name="Wilczek-Boney K."/>
            <person name="Hale W."/>
            <person name="Jakkamsetti A."/>
            <person name="Pham P."/>
            <person name="Ruth R."/>
            <person name="San Lucas F."/>
            <person name="Warren J."/>
            <person name="Zhang J."/>
            <person name="Zhao Z."/>
            <person name="Zhou C."/>
            <person name="Zhu D."/>
            <person name="Lee S."/>
            <person name="Bess C."/>
            <person name="Blankenburg K."/>
            <person name="Forbes L."/>
            <person name="Fu Q."/>
            <person name="Gubbala S."/>
            <person name="Hirani K."/>
            <person name="Jayaseelan J.C."/>
            <person name="Lara F."/>
            <person name="Munidasa M."/>
            <person name="Palculict T."/>
            <person name="Patil S."/>
            <person name="Pu L.-L."/>
            <person name="Saada N."/>
            <person name="Tang L."/>
            <person name="Weissenberger G."/>
            <person name="Zhu Y."/>
            <person name="Hemphill L."/>
            <person name="Shang Y."/>
            <person name="Youmans B."/>
            <person name="Ayvaz T."/>
            <person name="Ross M."/>
            <person name="Santibanez J."/>
            <person name="Aqrawi P."/>
            <person name="Gross S."/>
            <person name="Joshi V."/>
            <person name="Fowler G."/>
            <person name="Nazareth L."/>
            <person name="Reid J."/>
            <person name="Worley K."/>
            <person name="Petrosino J."/>
            <person name="Highlander S."/>
            <person name="Gibbs R."/>
        </authorList>
    </citation>
    <scope>NUCLEOTIDE SEQUENCE [LARGE SCALE GENOMIC DNA]</scope>
    <source>
        <strain evidence="4">ATCC 15912 / DSM 6778 / CIP 104372 / LMG 14537</strain>
    </source>
</reference>
<dbReference type="KEGG" id="scp:HMPREF0833_11471"/>
<dbReference type="HOGENOM" id="CLU_046138_2_0_9"/>
<feature type="transmembrane region" description="Helical" evidence="1">
    <location>
        <begin position="115"/>
        <end position="140"/>
    </location>
</feature>
<keyword evidence="1" id="KW-1133">Transmembrane helix</keyword>
<dbReference type="Pfam" id="PF14501">
    <property type="entry name" value="HATPase_c_5"/>
    <property type="match status" value="1"/>
</dbReference>
<keyword evidence="1" id="KW-0472">Membrane</keyword>
<dbReference type="SUPFAM" id="SSF55874">
    <property type="entry name" value="ATPase domain of HSP90 chaperone/DNA topoisomerase II/histidine kinase"/>
    <property type="match status" value="1"/>
</dbReference>
<dbReference type="InterPro" id="IPR036890">
    <property type="entry name" value="HATPase_C_sf"/>
</dbReference>
<keyword evidence="1" id="KW-0812">Transmembrane</keyword>
<dbReference type="GO" id="GO:0042802">
    <property type="term" value="F:identical protein binding"/>
    <property type="evidence" value="ECO:0007669"/>
    <property type="project" value="TreeGrafter"/>
</dbReference>
<feature type="transmembrane region" description="Helical" evidence="1">
    <location>
        <begin position="213"/>
        <end position="235"/>
    </location>
</feature>
<dbReference type="SMART" id="SM00387">
    <property type="entry name" value="HATPase_c"/>
    <property type="match status" value="1"/>
</dbReference>
<keyword evidence="3" id="KW-0418">Kinase</keyword>
<evidence type="ECO:0000256" key="1">
    <source>
        <dbReference type="SAM" id="Phobius"/>
    </source>
</evidence>
<gene>
    <name evidence="3" type="ordered locus">HMPREF0833_11471</name>
</gene>
<dbReference type="PANTHER" id="PTHR40448">
    <property type="entry name" value="TWO-COMPONENT SENSOR HISTIDINE KINASE"/>
    <property type="match status" value="1"/>
</dbReference>
<evidence type="ECO:0000313" key="4">
    <source>
        <dbReference type="Proteomes" id="UP000001502"/>
    </source>
</evidence>
<dbReference type="GO" id="GO:0016301">
    <property type="term" value="F:kinase activity"/>
    <property type="evidence" value="ECO:0007669"/>
    <property type="project" value="UniProtKB-KW"/>
</dbReference>
<accession>F8DFV4</accession>
<feature type="transmembrane region" description="Helical" evidence="1">
    <location>
        <begin position="146"/>
        <end position="165"/>
    </location>
</feature>
<keyword evidence="3" id="KW-0808">Transferase</keyword>
<organism evidence="3 4">
    <name type="scientific">Streptococcus parasanguinis (strain ATCC 15912 / DSM 6778 / CIP 104372 / LMG 14537)</name>
    <dbReference type="NCBI Taxonomy" id="760570"/>
    <lineage>
        <taxon>Bacteria</taxon>
        <taxon>Bacillati</taxon>
        <taxon>Bacillota</taxon>
        <taxon>Bacilli</taxon>
        <taxon>Lactobacillales</taxon>
        <taxon>Streptococcaceae</taxon>
        <taxon>Streptococcus</taxon>
    </lineage>
</organism>
<sequence length="471" mass="54930">MYIKIYFFIIIPEYNKIEKQSGRVCVFQSLVLSFILGGIIVLTFALVDEKIYQEHRFPYIFLLSTFVLLFESLLVFLDMTLFSNIQLSDLNMLLWPVYLYPYYHYANRTNRLCSIFYSFFTYLAVEGTATFLTIIVSSVIGDAFVAAHSIVYNMFIRLVSLGIILKLIDLFEFDFTPFYEEEFEKYLKILISVYFAIFVVINFALWISEQAQFKNFGSMLATICFFTFVVSLFHMKIERDQYRKNLELEYKEFSEQQMSRYMAEIQSLYSIVRGFRHDLGNLVISMSLAIEEENIPEIRRIHREVLEKSYKKINAEELSGFNLVNIRDSALRSILIRGWLDARDAGVEMTFETSEPIEQLAVDLLDIVRIVGILVTNALEASKEAEEKKVHIAIFSISKIVYLVIHNTTNEITFDIRKIYEEGYSTKGENRGLGLNNVRKILANYGTMFLETELQGNRFLQVLKIGGYEQE</sequence>
<protein>
    <submittedName>
        <fullName evidence="3">ATPase/histidine kinase/DNA gyrase B/HSP90 domain protein</fullName>
    </submittedName>
</protein>
<name>F8DFV4_STREP</name>
<dbReference type="Gene3D" id="3.30.565.10">
    <property type="entry name" value="Histidine kinase-like ATPase, C-terminal domain"/>
    <property type="match status" value="1"/>
</dbReference>
<dbReference type="InterPro" id="IPR032834">
    <property type="entry name" value="NatK-like_C"/>
</dbReference>
<evidence type="ECO:0000259" key="2">
    <source>
        <dbReference type="SMART" id="SM00387"/>
    </source>
</evidence>
<feature type="domain" description="Histidine kinase/HSP90-like ATPase" evidence="2">
    <location>
        <begin position="362"/>
        <end position="467"/>
    </location>
</feature>
<proteinExistence type="predicted"/>
<dbReference type="Proteomes" id="UP000001502">
    <property type="component" value="Chromosome"/>
</dbReference>
<dbReference type="AlphaFoldDB" id="F8DFV4"/>
<feature type="transmembrane region" description="Helical" evidence="1">
    <location>
        <begin position="186"/>
        <end position="207"/>
    </location>
</feature>
<dbReference type="InterPro" id="IPR003594">
    <property type="entry name" value="HATPase_dom"/>
</dbReference>
<feature type="transmembrane region" description="Helical" evidence="1">
    <location>
        <begin position="59"/>
        <end position="77"/>
    </location>
</feature>
<dbReference type="EMBL" id="CP002843">
    <property type="protein sequence ID" value="AEH56502.1"/>
    <property type="molecule type" value="Genomic_DNA"/>
</dbReference>
<dbReference type="PANTHER" id="PTHR40448:SF1">
    <property type="entry name" value="TWO-COMPONENT SENSOR HISTIDINE KINASE"/>
    <property type="match status" value="1"/>
</dbReference>